<comment type="caution">
    <text evidence="2">The sequence shown here is derived from an EMBL/GenBank/DDBJ whole genome shotgun (WGS) entry which is preliminary data.</text>
</comment>
<protein>
    <submittedName>
        <fullName evidence="2">Uncharacterized protein</fullName>
    </submittedName>
</protein>
<dbReference type="Proteomes" id="UP001430953">
    <property type="component" value="Unassembled WGS sequence"/>
</dbReference>
<proteinExistence type="predicted"/>
<sequence length="98" mass="11317">MPAPYRDVKVPSRRVKNNPAVTIFRFALRHCRRSQPFEAPFRLPRSTRESETYAGEPGRRKRSRNPIVVYAVRRNPPRKQSSHPSIAPCKHPGPSPVY</sequence>
<keyword evidence="3" id="KW-1185">Reference proteome</keyword>
<reference evidence="2 3" key="1">
    <citation type="submission" date="2023-03" db="EMBL/GenBank/DDBJ databases">
        <title>High recombination rates correlate with genetic variation in Cardiocondyla obscurior ants.</title>
        <authorList>
            <person name="Errbii M."/>
        </authorList>
    </citation>
    <scope>NUCLEOTIDE SEQUENCE [LARGE SCALE GENOMIC DNA]</scope>
    <source>
        <strain evidence="2">Alpha-2009</strain>
        <tissue evidence="2">Whole body</tissue>
    </source>
</reference>
<accession>A0AAW2F755</accession>
<gene>
    <name evidence="2" type="ORF">PUN28_013126</name>
</gene>
<evidence type="ECO:0000313" key="3">
    <source>
        <dbReference type="Proteomes" id="UP001430953"/>
    </source>
</evidence>
<feature type="region of interest" description="Disordered" evidence="1">
    <location>
        <begin position="37"/>
        <end position="98"/>
    </location>
</feature>
<name>A0AAW2F755_9HYME</name>
<evidence type="ECO:0000256" key="1">
    <source>
        <dbReference type="SAM" id="MobiDB-lite"/>
    </source>
</evidence>
<dbReference type="EMBL" id="JADYXP020000013">
    <property type="protein sequence ID" value="KAL0111714.1"/>
    <property type="molecule type" value="Genomic_DNA"/>
</dbReference>
<dbReference type="AlphaFoldDB" id="A0AAW2F755"/>
<evidence type="ECO:0000313" key="2">
    <source>
        <dbReference type="EMBL" id="KAL0111714.1"/>
    </source>
</evidence>
<organism evidence="2 3">
    <name type="scientific">Cardiocondyla obscurior</name>
    <dbReference type="NCBI Taxonomy" id="286306"/>
    <lineage>
        <taxon>Eukaryota</taxon>
        <taxon>Metazoa</taxon>
        <taxon>Ecdysozoa</taxon>
        <taxon>Arthropoda</taxon>
        <taxon>Hexapoda</taxon>
        <taxon>Insecta</taxon>
        <taxon>Pterygota</taxon>
        <taxon>Neoptera</taxon>
        <taxon>Endopterygota</taxon>
        <taxon>Hymenoptera</taxon>
        <taxon>Apocrita</taxon>
        <taxon>Aculeata</taxon>
        <taxon>Formicoidea</taxon>
        <taxon>Formicidae</taxon>
        <taxon>Myrmicinae</taxon>
        <taxon>Cardiocondyla</taxon>
    </lineage>
</organism>